<dbReference type="EMBL" id="CM000881">
    <property type="protein sequence ID" value="KQK06150.1"/>
    <property type="molecule type" value="Genomic_DNA"/>
</dbReference>
<gene>
    <name evidence="2" type="ORF">BRADI_2g24831v3</name>
</gene>
<dbReference type="InterPro" id="IPR025558">
    <property type="entry name" value="DUF4283"/>
</dbReference>
<reference evidence="3" key="3">
    <citation type="submission" date="2018-08" db="UniProtKB">
        <authorList>
            <consortium name="EnsemblPlants"/>
        </authorList>
    </citation>
    <scope>IDENTIFICATION</scope>
    <source>
        <strain evidence="3">cv. Bd21</strain>
    </source>
</reference>
<evidence type="ECO:0000313" key="2">
    <source>
        <dbReference type="EMBL" id="KQK06150.1"/>
    </source>
</evidence>
<evidence type="ECO:0000259" key="1">
    <source>
        <dbReference type="Pfam" id="PF14111"/>
    </source>
</evidence>
<dbReference type="InParanoid" id="A0A0Q3MPL2"/>
<reference evidence="2" key="2">
    <citation type="submission" date="2017-06" db="EMBL/GenBank/DDBJ databases">
        <title>WGS assembly of Brachypodium distachyon.</title>
        <authorList>
            <consortium name="The International Brachypodium Initiative"/>
            <person name="Lucas S."/>
            <person name="Harmon-Smith M."/>
            <person name="Lail K."/>
            <person name="Tice H."/>
            <person name="Grimwood J."/>
            <person name="Bruce D."/>
            <person name="Barry K."/>
            <person name="Shu S."/>
            <person name="Lindquist E."/>
            <person name="Wang M."/>
            <person name="Pitluck S."/>
            <person name="Vogel J.P."/>
            <person name="Garvin D.F."/>
            <person name="Mockler T.C."/>
            <person name="Schmutz J."/>
            <person name="Rokhsar D."/>
            <person name="Bevan M.W."/>
        </authorList>
    </citation>
    <scope>NUCLEOTIDE SEQUENCE</scope>
    <source>
        <strain evidence="2">Bd21</strain>
    </source>
</reference>
<dbReference type="EnsemblPlants" id="KQK06150">
    <property type="protein sequence ID" value="KQK06150"/>
    <property type="gene ID" value="BRADI_2g24831v3"/>
</dbReference>
<feature type="domain" description="DUF4283" evidence="1">
    <location>
        <begin position="39"/>
        <end position="111"/>
    </location>
</feature>
<reference evidence="2 3" key="1">
    <citation type="journal article" date="2010" name="Nature">
        <title>Genome sequencing and analysis of the model grass Brachypodium distachyon.</title>
        <authorList>
            <consortium name="International Brachypodium Initiative"/>
        </authorList>
    </citation>
    <scope>NUCLEOTIDE SEQUENCE [LARGE SCALE GENOMIC DNA]</scope>
    <source>
        <strain evidence="2 3">Bd21</strain>
    </source>
</reference>
<sequence length="141" mass="16344">MEGVEKKLVSMRLSDAEKKEAKLGRRNPSQLEFGKLQDVGKLKSDKPRRVDALINTLDRIWCPFKGIDCKELGMNRFRFTFREVAGKRRSLNDGPWMLNKCLLVLVNFNPAKTLDGYEFRLILIWVRVYGILMGGYEYGIN</sequence>
<dbReference type="Proteomes" id="UP000008810">
    <property type="component" value="Chromosome 2"/>
</dbReference>
<keyword evidence="4" id="KW-1185">Reference proteome</keyword>
<dbReference type="Pfam" id="PF14111">
    <property type="entry name" value="DUF4283"/>
    <property type="match status" value="1"/>
</dbReference>
<accession>A0A0Q3MPL2</accession>
<dbReference type="Gramene" id="KQK06150">
    <property type="protein sequence ID" value="KQK06150"/>
    <property type="gene ID" value="BRADI_2g24831v3"/>
</dbReference>
<evidence type="ECO:0000313" key="3">
    <source>
        <dbReference type="EnsemblPlants" id="KQK06150"/>
    </source>
</evidence>
<dbReference type="AlphaFoldDB" id="A0A0Q3MPL2"/>
<organism evidence="2">
    <name type="scientific">Brachypodium distachyon</name>
    <name type="common">Purple false brome</name>
    <name type="synonym">Trachynia distachya</name>
    <dbReference type="NCBI Taxonomy" id="15368"/>
    <lineage>
        <taxon>Eukaryota</taxon>
        <taxon>Viridiplantae</taxon>
        <taxon>Streptophyta</taxon>
        <taxon>Embryophyta</taxon>
        <taxon>Tracheophyta</taxon>
        <taxon>Spermatophyta</taxon>
        <taxon>Magnoliopsida</taxon>
        <taxon>Liliopsida</taxon>
        <taxon>Poales</taxon>
        <taxon>Poaceae</taxon>
        <taxon>BOP clade</taxon>
        <taxon>Pooideae</taxon>
        <taxon>Stipodae</taxon>
        <taxon>Brachypodieae</taxon>
        <taxon>Brachypodium</taxon>
    </lineage>
</organism>
<evidence type="ECO:0000313" key="4">
    <source>
        <dbReference type="Proteomes" id="UP000008810"/>
    </source>
</evidence>
<dbReference type="OrthoDB" id="685486at2759"/>
<name>A0A0Q3MPL2_BRADI</name>
<protein>
    <recommendedName>
        <fullName evidence="1">DUF4283 domain-containing protein</fullName>
    </recommendedName>
</protein>
<proteinExistence type="predicted"/>